<reference evidence="2 3" key="1">
    <citation type="submission" date="2023-05" db="EMBL/GenBank/DDBJ databases">
        <title>Draft genome sequence of Streptomyces sp. B-S-A6 isolated from a cave soil in Thailand.</title>
        <authorList>
            <person name="Chamroensaksri N."/>
            <person name="Muangham S."/>
        </authorList>
    </citation>
    <scope>NUCLEOTIDE SEQUENCE [LARGE SCALE GENOMIC DNA]</scope>
    <source>
        <strain evidence="2 3">B-S-A6</strain>
    </source>
</reference>
<dbReference type="EMBL" id="JASCIQ010000015">
    <property type="protein sequence ID" value="MDI3405315.1"/>
    <property type="molecule type" value="Genomic_DNA"/>
</dbReference>
<proteinExistence type="predicted"/>
<organism evidence="2 3">
    <name type="scientific">Streptomyces cavernicola</name>
    <dbReference type="NCBI Taxonomy" id="3043613"/>
    <lineage>
        <taxon>Bacteria</taxon>
        <taxon>Bacillati</taxon>
        <taxon>Actinomycetota</taxon>
        <taxon>Actinomycetes</taxon>
        <taxon>Kitasatosporales</taxon>
        <taxon>Streptomycetaceae</taxon>
        <taxon>Streptomyces</taxon>
    </lineage>
</organism>
<comment type="caution">
    <text evidence="2">The sequence shown here is derived from an EMBL/GenBank/DDBJ whole genome shotgun (WGS) entry which is preliminary data.</text>
</comment>
<evidence type="ECO:0000256" key="1">
    <source>
        <dbReference type="SAM" id="MobiDB-lite"/>
    </source>
</evidence>
<name>A0ABT6SBI7_9ACTN</name>
<sequence length="593" mass="64393">MGLPLPISADRGRWSTVLAERTVLGVVHNITSATRLLDLLAAFEGDARVQVVFSCTGSSALDSGVTEFFTAHGMAYVPWEEARDSEDFDLAIATSRGGDLHLLRTPLIGTPHGAGYNKKLARNRKPETGNRKPETGNRKPETVGPGAEESGGGAFGLTEEWLVHDGQLIPSAVVLSHSEQLDRLAVSCPQALPAAVVAGDPVIDQLRAGLPFRERYRRALGVEPGQRLVVLSSTWGRGSSFGTMSHSDIIRRSMAELPSDEFRVLAAIHPNAWYGAHHSWQLHHWLAPLLDSGLILPPPESETWKAALCAADFLIGDHGSVTLYGHALGIPSLLSAFDSSTVAPDSPMHDLGERLPRIRRSIPLARQLAAAERNQHRPEEPYDPVTSRPGEAAALLRTLFYSWLKLPEPEQPAVTRAVPVPPGPPARRTLPHLPARYVTTDVDGEGDAAGGDEGATRLTLRRYPAAHQRSQNGHLAGAHLVADLDDPDQRLPRTADVLLVPLDRRPPELRRPEPGQLTAYEETGHGCRVTILPNSLSLQARWVHRPSWADFGVAASVVHALLPRVAEGADRHLVRVRSGEQQDVGVLELRRAT</sequence>
<evidence type="ECO:0000313" key="2">
    <source>
        <dbReference type="EMBL" id="MDI3405315.1"/>
    </source>
</evidence>
<gene>
    <name evidence="2" type="ORF">QIS96_15990</name>
</gene>
<dbReference type="Proteomes" id="UP001223978">
    <property type="component" value="Unassembled WGS sequence"/>
</dbReference>
<feature type="region of interest" description="Disordered" evidence="1">
    <location>
        <begin position="113"/>
        <end position="151"/>
    </location>
</feature>
<dbReference type="RefSeq" id="WP_282543259.1">
    <property type="nucleotide sequence ID" value="NZ_JASCIQ010000015.1"/>
</dbReference>
<keyword evidence="3" id="KW-1185">Reference proteome</keyword>
<protein>
    <recommendedName>
        <fullName evidence="4">Translation initiation factor 2</fullName>
    </recommendedName>
</protein>
<accession>A0ABT6SBI7</accession>
<evidence type="ECO:0000313" key="3">
    <source>
        <dbReference type="Proteomes" id="UP001223978"/>
    </source>
</evidence>
<evidence type="ECO:0008006" key="4">
    <source>
        <dbReference type="Google" id="ProtNLM"/>
    </source>
</evidence>
<dbReference type="SUPFAM" id="SSF53756">
    <property type="entry name" value="UDP-Glycosyltransferase/glycogen phosphorylase"/>
    <property type="match status" value="1"/>
</dbReference>
<feature type="compositionally biased region" description="Basic and acidic residues" evidence="1">
    <location>
        <begin position="124"/>
        <end position="141"/>
    </location>
</feature>